<reference evidence="1 2" key="1">
    <citation type="submission" date="2020-09" db="EMBL/GenBank/DDBJ databases">
        <authorList>
            <person name="Jameson E."/>
        </authorList>
    </citation>
    <scope>NUCLEOTIDE SEQUENCE [LARGE SCALE GENOMIC DNA]</scope>
</reference>
<dbReference type="Proteomes" id="UP000596247">
    <property type="component" value="Chromosome"/>
</dbReference>
<proteinExistence type="predicted"/>
<organism evidence="1 2">
    <name type="scientific">Klebsiella phage vB_KvM-Eowyn</name>
    <dbReference type="NCBI Taxonomy" id="2762819"/>
    <lineage>
        <taxon>Viruses</taxon>
        <taxon>Duplodnaviria</taxon>
        <taxon>Heunggongvirae</taxon>
        <taxon>Uroviricota</taxon>
        <taxon>Caudoviricetes</taxon>
        <taxon>Chimalliviridae</taxon>
        <taxon>Eowynvirus</taxon>
        <taxon>Eowynvirus eowyn</taxon>
    </lineage>
</organism>
<sequence>MSLRDFSLREMGAIPISIGTSLAIEALRQPNVPNYDALWVNLRTLFRNLMSCVPTHVRDGANDRDVSTVLEEEMGHIAEAVAILSNGTKAVKWYMSKPETLVKILPDAIIRAPKTNLQKSQAALCDAALGRLIAKYQKDIQVFSPIMYGQGKAMVLTHFPEDLLSRKHFSEMYLLESHTGKIKGHDEFNTKLGDIDQYPKLPFNGFTLTIFGDKQVLIYQMPNKIRTMVLEAAKKAGWTPMTTKDRMLLTLNTIKNQYDREVLKSILMKCKY</sequence>
<name>A0A7R8MJE0_9CAUD</name>
<protein>
    <submittedName>
        <fullName evidence="1">Uncharacterized protein</fullName>
    </submittedName>
</protein>
<evidence type="ECO:0000313" key="1">
    <source>
        <dbReference type="EMBL" id="CAD5236083.1"/>
    </source>
</evidence>
<keyword evidence="2" id="KW-1185">Reference proteome</keyword>
<evidence type="ECO:0000313" key="2">
    <source>
        <dbReference type="Proteomes" id="UP000596247"/>
    </source>
</evidence>
<gene>
    <name evidence="1" type="ORF">LLCLJKAH_00094</name>
</gene>
<accession>A0A7R8MJE0</accession>
<dbReference type="EMBL" id="LR881104">
    <property type="protein sequence ID" value="CAD5236083.1"/>
    <property type="molecule type" value="Genomic_DNA"/>
</dbReference>